<evidence type="ECO:0000313" key="2">
    <source>
        <dbReference type="EMBL" id="SFR97424.1"/>
    </source>
</evidence>
<protein>
    <submittedName>
        <fullName evidence="2">Uncharacterized protein</fullName>
    </submittedName>
</protein>
<gene>
    <name evidence="2" type="ORF">SAMN05216559_1851</name>
</gene>
<feature type="coiled-coil region" evidence="1">
    <location>
        <begin position="17"/>
        <end position="44"/>
    </location>
</feature>
<name>A0A1I6L1S8_9EURY</name>
<dbReference type="EMBL" id="FOZK01000002">
    <property type="protein sequence ID" value="SFR97424.1"/>
    <property type="molecule type" value="Genomic_DNA"/>
</dbReference>
<evidence type="ECO:0000256" key="1">
    <source>
        <dbReference type="SAM" id="Coils"/>
    </source>
</evidence>
<dbReference type="Proteomes" id="UP000199062">
    <property type="component" value="Unassembled WGS sequence"/>
</dbReference>
<keyword evidence="3" id="KW-1185">Reference proteome</keyword>
<evidence type="ECO:0000313" key="3">
    <source>
        <dbReference type="Proteomes" id="UP000199062"/>
    </source>
</evidence>
<proteinExistence type="predicted"/>
<reference evidence="2 3" key="1">
    <citation type="submission" date="2016-10" db="EMBL/GenBank/DDBJ databases">
        <authorList>
            <person name="de Groot N.N."/>
        </authorList>
    </citation>
    <scope>NUCLEOTIDE SEQUENCE [LARGE SCALE GENOMIC DNA]</scope>
    <source>
        <strain evidence="2 3">CGMCC 1.10457</strain>
    </source>
</reference>
<dbReference type="AlphaFoldDB" id="A0A1I6L1S8"/>
<accession>A0A1I6L1S8</accession>
<dbReference type="RefSeq" id="WP_089816094.1">
    <property type="nucleotide sequence ID" value="NZ_FOZK01000002.1"/>
</dbReference>
<keyword evidence="1" id="KW-0175">Coiled coil</keyword>
<dbReference type="STRING" id="767519.SAMN05216559_1851"/>
<dbReference type="OrthoDB" id="201569at2157"/>
<organism evidence="2 3">
    <name type="scientific">Halomicrobium zhouii</name>
    <dbReference type="NCBI Taxonomy" id="767519"/>
    <lineage>
        <taxon>Archaea</taxon>
        <taxon>Methanobacteriati</taxon>
        <taxon>Methanobacteriota</taxon>
        <taxon>Stenosarchaea group</taxon>
        <taxon>Halobacteria</taxon>
        <taxon>Halobacteriales</taxon>
        <taxon>Haloarculaceae</taxon>
        <taxon>Halomicrobium</taxon>
    </lineage>
</organism>
<sequence length="505" mass="56672">MTAPLADLVDFSQDRDYDSLIGRHSELEKETEQLRDELADTLGSDSELEPDQVDQIRETYNNGVRTDLQALLDDGCEIETFTEAVREVHKDIQEVLDNPKAESVVEEIDSWLASTGLELLDSNEKRSLREVIISDVDTCEEAVSTAKTAHDELRGDLGKLQGDIDQLLRTAISDANAPSDLDDIGDALRLLEEGWHGDWTLDYDLDIGDELNERIWTVLIEGLKEDVDDRDGLQQVAVLVDNRHERIEEALNDIDKAWARVETQYERIPEDIEYEQSRILDLLAEELSTDPSLKSYASAIETVGDGLEALIEILQSPVEMYSTDGEPAIEELEEAASKIQTLYTEAQDCQSRALEAISVEGIESAGAELVECLERASDKRTALRSRLVGKIKTARRLKDKFDIELDEDFTDLFTSAASEKDVDTLLEYSHRYADAYIEIRTRVREQLPEPQAQLLEELLTISAASSDLSYSNIRAECEEEIEADPVETLEGLCENGLIEINVSIT</sequence>